<reference evidence="2" key="1">
    <citation type="submission" date="2021-01" db="EMBL/GenBank/DDBJ databases">
        <title>Genomic Encyclopedia of Type Strains, Phase IV (KMG-IV): sequencing the most valuable type-strain genomes for metagenomic binning, comparative biology and taxonomic classification.</title>
        <authorList>
            <person name="Goeker M."/>
        </authorList>
    </citation>
    <scope>NUCLEOTIDE SEQUENCE</scope>
    <source>
        <strain evidence="2">DSM 23230</strain>
    </source>
</reference>
<keyword evidence="1" id="KW-0808">Transferase</keyword>
<evidence type="ECO:0000313" key="3">
    <source>
        <dbReference type="Proteomes" id="UP000774000"/>
    </source>
</evidence>
<evidence type="ECO:0000256" key="1">
    <source>
        <dbReference type="ARBA" id="ARBA00022679"/>
    </source>
</evidence>
<protein>
    <recommendedName>
        <fullName evidence="4">Sulfotransferase family protein</fullName>
    </recommendedName>
</protein>
<dbReference type="AlphaFoldDB" id="A0A939BPJ4"/>
<sequence>MEHNSNCYPKILYKIYDSLKLIKNFIFDRYPINDSKNELSCNPFFVIGSGRSGNTLLRSVLCNHSKVGIPPESYILGLMSRKWQTLNFLEWEDLVKVIVGTLESHPQFFTWETNLFPVYQRLLKLDKDNRSLAKIIDEIYCYYCDQKFPEAELWGDKTPINTLNLGWIDRIFDDVKYIHIIRDGRDAVNSYLKMGRYENVEEASWRWNKSIQLARNFGRTKSSNEYLEIKYEEFVSSPENEIEKVCNFLNLNFEEGMTKHHEKFDELGDVTKLEHHSNLERPINTDSIGKWEKNLSEKQRKKVNELLKKNLKILGYK</sequence>
<dbReference type="SUPFAM" id="SSF52540">
    <property type="entry name" value="P-loop containing nucleoside triphosphate hydrolases"/>
    <property type="match status" value="1"/>
</dbReference>
<dbReference type="PANTHER" id="PTHR12788:SF10">
    <property type="entry name" value="PROTEIN-TYROSINE SULFOTRANSFERASE"/>
    <property type="match status" value="1"/>
</dbReference>
<dbReference type="Proteomes" id="UP000774000">
    <property type="component" value="Unassembled WGS sequence"/>
</dbReference>
<gene>
    <name evidence="2" type="ORF">JOC47_001782</name>
</gene>
<dbReference type="GO" id="GO:0008476">
    <property type="term" value="F:protein-tyrosine sulfotransferase activity"/>
    <property type="evidence" value="ECO:0007669"/>
    <property type="project" value="InterPro"/>
</dbReference>
<accession>A0A939BPJ4</accession>
<organism evidence="2 3">
    <name type="scientific">Halanaerobacter jeridensis</name>
    <dbReference type="NCBI Taxonomy" id="706427"/>
    <lineage>
        <taxon>Bacteria</taxon>
        <taxon>Bacillati</taxon>
        <taxon>Bacillota</taxon>
        <taxon>Clostridia</taxon>
        <taxon>Halanaerobiales</taxon>
        <taxon>Halobacteroidaceae</taxon>
        <taxon>Halanaerobacter</taxon>
    </lineage>
</organism>
<dbReference type="EMBL" id="JAFBDQ010000008">
    <property type="protein sequence ID" value="MBM7556928.1"/>
    <property type="molecule type" value="Genomic_DNA"/>
</dbReference>
<dbReference type="RefSeq" id="WP_204701699.1">
    <property type="nucleotide sequence ID" value="NZ_JAFBDQ010000008.1"/>
</dbReference>
<name>A0A939BPJ4_9FIRM</name>
<keyword evidence="3" id="KW-1185">Reference proteome</keyword>
<dbReference type="Pfam" id="PF13469">
    <property type="entry name" value="Sulfotransfer_3"/>
    <property type="match status" value="1"/>
</dbReference>
<dbReference type="InterPro" id="IPR027417">
    <property type="entry name" value="P-loop_NTPase"/>
</dbReference>
<comment type="caution">
    <text evidence="2">The sequence shown here is derived from an EMBL/GenBank/DDBJ whole genome shotgun (WGS) entry which is preliminary data.</text>
</comment>
<dbReference type="InterPro" id="IPR026634">
    <property type="entry name" value="TPST-like"/>
</dbReference>
<proteinExistence type="predicted"/>
<dbReference type="PANTHER" id="PTHR12788">
    <property type="entry name" value="PROTEIN-TYROSINE SULFOTRANSFERASE 2"/>
    <property type="match status" value="1"/>
</dbReference>
<evidence type="ECO:0000313" key="2">
    <source>
        <dbReference type="EMBL" id="MBM7556928.1"/>
    </source>
</evidence>
<evidence type="ECO:0008006" key="4">
    <source>
        <dbReference type="Google" id="ProtNLM"/>
    </source>
</evidence>
<dbReference type="Gene3D" id="3.40.50.300">
    <property type="entry name" value="P-loop containing nucleotide triphosphate hydrolases"/>
    <property type="match status" value="1"/>
</dbReference>